<proteinExistence type="predicted"/>
<dbReference type="EMBL" id="CABVHY010000010">
    <property type="protein sequence ID" value="VVN98103.1"/>
    <property type="molecule type" value="Genomic_DNA"/>
</dbReference>
<sequence>MTLPFARFKIENEVYPSDDEQSVDVRSLAKISIVASSRKTIDSYIFGLEIYNTLFELWLEKYPAETISKIVDFILPAETVPTSIVNEARILGKARCDIFFSGDWITSREWDELAAERGTDPEVRSRQYLKDRLIFSIRHADVDYFPLYGLDDLNKYQPVAGLHEIIELLTEHKDGWAFAFWFASPNTFLGAKAPKDVIATDPRAVMAAAMEEVHGLRHG</sequence>
<evidence type="ECO:0008006" key="3">
    <source>
        <dbReference type="Google" id="ProtNLM"/>
    </source>
</evidence>
<organism evidence="1 2">
    <name type="scientific">Pseudomonas fluorescens</name>
    <dbReference type="NCBI Taxonomy" id="294"/>
    <lineage>
        <taxon>Bacteria</taxon>
        <taxon>Pseudomonadati</taxon>
        <taxon>Pseudomonadota</taxon>
        <taxon>Gammaproteobacteria</taxon>
        <taxon>Pseudomonadales</taxon>
        <taxon>Pseudomonadaceae</taxon>
        <taxon>Pseudomonas</taxon>
    </lineage>
</organism>
<dbReference type="RefSeq" id="WP_150803890.1">
    <property type="nucleotide sequence ID" value="NZ_CABVHY010000010.1"/>
</dbReference>
<evidence type="ECO:0000313" key="1">
    <source>
        <dbReference type="EMBL" id="VVN98103.1"/>
    </source>
</evidence>
<dbReference type="AlphaFoldDB" id="A0A5E7CRT6"/>
<reference evidence="1 2" key="1">
    <citation type="submission" date="2019-09" db="EMBL/GenBank/DDBJ databases">
        <authorList>
            <person name="Chandra G."/>
            <person name="Truman W A."/>
        </authorList>
    </citation>
    <scope>NUCLEOTIDE SEQUENCE [LARGE SCALE GENOMIC DNA]</scope>
    <source>
        <strain evidence="1">PS723</strain>
    </source>
</reference>
<protein>
    <recommendedName>
        <fullName evidence="3">Antitoxin Xre/MbcA/ParS-like toxin-binding domain-containing protein</fullName>
    </recommendedName>
</protein>
<dbReference type="OrthoDB" id="111944at2"/>
<evidence type="ECO:0000313" key="2">
    <source>
        <dbReference type="Proteomes" id="UP000379480"/>
    </source>
</evidence>
<dbReference type="Proteomes" id="UP000379480">
    <property type="component" value="Unassembled WGS sequence"/>
</dbReference>
<accession>A0A5E7CRT6</accession>
<gene>
    <name evidence="1" type="ORF">PS723_02418</name>
</gene>
<name>A0A5E7CRT6_PSEFL</name>